<protein>
    <submittedName>
        <fullName evidence="2">Uncharacterized protein</fullName>
    </submittedName>
</protein>
<dbReference type="PANTHER" id="PTHR11686:SF9">
    <property type="entry name" value="RE13973P"/>
    <property type="match status" value="1"/>
</dbReference>
<proteinExistence type="predicted"/>
<dbReference type="WBParaSite" id="PEQ_0000874401-mRNA-1">
    <property type="protein sequence ID" value="PEQ_0000874401-mRNA-1"/>
    <property type="gene ID" value="PEQ_0000874401"/>
</dbReference>
<dbReference type="Pfam" id="PF01019">
    <property type="entry name" value="G_glu_transpept"/>
    <property type="match status" value="1"/>
</dbReference>
<dbReference type="GO" id="GO:0005886">
    <property type="term" value="C:plasma membrane"/>
    <property type="evidence" value="ECO:0007669"/>
    <property type="project" value="TreeGrafter"/>
</dbReference>
<name>A0A914RV68_PAREQ</name>
<dbReference type="Proteomes" id="UP000887564">
    <property type="component" value="Unplaced"/>
</dbReference>
<dbReference type="InterPro" id="IPR029055">
    <property type="entry name" value="Ntn_hydrolases_N"/>
</dbReference>
<sequence>MPTVNLLNSGYPVSAFMEQLLQYKRESILNEPTMMHAFMNPLTNDLYKEGDLLRNMELAQTLRRLAISSDPVKLFYRGDIAREVDNEMIEHGGFLKKVDLAAYESSVDESPLINENFRDSLALCGPAPPSSFAATQLIVALITSSFKLENLI</sequence>
<reference evidence="2" key="1">
    <citation type="submission" date="2022-11" db="UniProtKB">
        <authorList>
            <consortium name="WormBaseParasite"/>
        </authorList>
    </citation>
    <scope>IDENTIFICATION</scope>
</reference>
<organism evidence="1 2">
    <name type="scientific">Parascaris equorum</name>
    <name type="common">Equine roundworm</name>
    <dbReference type="NCBI Taxonomy" id="6256"/>
    <lineage>
        <taxon>Eukaryota</taxon>
        <taxon>Metazoa</taxon>
        <taxon>Ecdysozoa</taxon>
        <taxon>Nematoda</taxon>
        <taxon>Chromadorea</taxon>
        <taxon>Rhabditida</taxon>
        <taxon>Spirurina</taxon>
        <taxon>Ascaridomorpha</taxon>
        <taxon>Ascaridoidea</taxon>
        <taxon>Ascarididae</taxon>
        <taxon>Parascaris</taxon>
    </lineage>
</organism>
<accession>A0A914RV68</accession>
<dbReference type="SUPFAM" id="SSF56235">
    <property type="entry name" value="N-terminal nucleophile aminohydrolases (Ntn hydrolases)"/>
    <property type="match status" value="1"/>
</dbReference>
<dbReference type="InterPro" id="IPR000101">
    <property type="entry name" value="GGT_peptidase"/>
</dbReference>
<dbReference type="GO" id="GO:0006751">
    <property type="term" value="P:glutathione catabolic process"/>
    <property type="evidence" value="ECO:0007669"/>
    <property type="project" value="InterPro"/>
</dbReference>
<dbReference type="AlphaFoldDB" id="A0A914RV68"/>
<dbReference type="GO" id="GO:0036374">
    <property type="term" value="F:glutathione hydrolase activity"/>
    <property type="evidence" value="ECO:0007669"/>
    <property type="project" value="InterPro"/>
</dbReference>
<keyword evidence="1" id="KW-1185">Reference proteome</keyword>
<evidence type="ECO:0000313" key="2">
    <source>
        <dbReference type="WBParaSite" id="PEQ_0000874401-mRNA-1"/>
    </source>
</evidence>
<dbReference type="PANTHER" id="PTHR11686">
    <property type="entry name" value="GAMMA GLUTAMYL TRANSPEPTIDASE"/>
    <property type="match status" value="1"/>
</dbReference>
<evidence type="ECO:0000313" key="1">
    <source>
        <dbReference type="Proteomes" id="UP000887564"/>
    </source>
</evidence>